<evidence type="ECO:0000313" key="1">
    <source>
        <dbReference type="EMBL" id="PIO29949.1"/>
    </source>
</evidence>
<reference evidence="2" key="1">
    <citation type="journal article" date="2017" name="Nat. Commun.">
        <title>The North American bullfrog draft genome provides insight into hormonal regulation of long noncoding RNA.</title>
        <authorList>
            <person name="Hammond S.A."/>
            <person name="Warren R.L."/>
            <person name="Vandervalk B.P."/>
            <person name="Kucuk E."/>
            <person name="Khan H."/>
            <person name="Gibb E.A."/>
            <person name="Pandoh P."/>
            <person name="Kirk H."/>
            <person name="Zhao Y."/>
            <person name="Jones M."/>
            <person name="Mungall A.J."/>
            <person name="Coope R."/>
            <person name="Pleasance S."/>
            <person name="Moore R.A."/>
            <person name="Holt R.A."/>
            <person name="Round J.M."/>
            <person name="Ohora S."/>
            <person name="Walle B.V."/>
            <person name="Veldhoen N."/>
            <person name="Helbing C.C."/>
            <person name="Birol I."/>
        </authorList>
    </citation>
    <scope>NUCLEOTIDE SEQUENCE [LARGE SCALE GENOMIC DNA]</scope>
</reference>
<sequence length="83" mass="9908">MFNIPISGLKDLCAKYTFCLILIGKQRLGKYEDTRTHLLKKGNKAHNLRMWRKEMWWRLSPQQVMFWLWYQNPVISPVTAPNG</sequence>
<dbReference type="Proteomes" id="UP000228934">
    <property type="component" value="Unassembled WGS sequence"/>
</dbReference>
<protein>
    <submittedName>
        <fullName evidence="1">Uncharacterized protein</fullName>
    </submittedName>
</protein>
<dbReference type="AlphaFoldDB" id="A0A2G9RPW3"/>
<name>A0A2G9RPW3_AQUCT</name>
<keyword evidence="2" id="KW-1185">Reference proteome</keyword>
<organism evidence="1 2">
    <name type="scientific">Aquarana catesbeiana</name>
    <name type="common">American bullfrog</name>
    <name type="synonym">Rana catesbeiana</name>
    <dbReference type="NCBI Taxonomy" id="8400"/>
    <lineage>
        <taxon>Eukaryota</taxon>
        <taxon>Metazoa</taxon>
        <taxon>Chordata</taxon>
        <taxon>Craniata</taxon>
        <taxon>Vertebrata</taxon>
        <taxon>Euteleostomi</taxon>
        <taxon>Amphibia</taxon>
        <taxon>Batrachia</taxon>
        <taxon>Anura</taxon>
        <taxon>Neobatrachia</taxon>
        <taxon>Ranoidea</taxon>
        <taxon>Ranidae</taxon>
        <taxon>Aquarana</taxon>
    </lineage>
</organism>
<proteinExistence type="predicted"/>
<accession>A0A2G9RPW3</accession>
<dbReference type="EMBL" id="KV937727">
    <property type="protein sequence ID" value="PIO29949.1"/>
    <property type="molecule type" value="Genomic_DNA"/>
</dbReference>
<evidence type="ECO:0000313" key="2">
    <source>
        <dbReference type="Proteomes" id="UP000228934"/>
    </source>
</evidence>
<gene>
    <name evidence="1" type="ORF">AB205_0137550</name>
</gene>